<evidence type="ECO:0000313" key="3">
    <source>
        <dbReference type="Proteomes" id="UP000499080"/>
    </source>
</evidence>
<evidence type="ECO:0000313" key="2">
    <source>
        <dbReference type="EMBL" id="GBM92304.1"/>
    </source>
</evidence>
<reference evidence="2 3" key="1">
    <citation type="journal article" date="2019" name="Sci. Rep.">
        <title>Orb-weaving spider Araneus ventricosus genome elucidates the spidroin gene catalogue.</title>
        <authorList>
            <person name="Kono N."/>
            <person name="Nakamura H."/>
            <person name="Ohtoshi R."/>
            <person name="Moran D.A.P."/>
            <person name="Shinohara A."/>
            <person name="Yoshida Y."/>
            <person name="Fujiwara M."/>
            <person name="Mori M."/>
            <person name="Tomita M."/>
            <person name="Arakawa K."/>
        </authorList>
    </citation>
    <scope>NUCLEOTIDE SEQUENCE [LARGE SCALE GENOMIC DNA]</scope>
</reference>
<dbReference type="AlphaFoldDB" id="A0A4Y2JQQ8"/>
<keyword evidence="3" id="KW-1185">Reference proteome</keyword>
<dbReference type="Proteomes" id="UP000499080">
    <property type="component" value="Unassembled WGS sequence"/>
</dbReference>
<dbReference type="EMBL" id="BGPR01003777">
    <property type="protein sequence ID" value="GBM92304.1"/>
    <property type="molecule type" value="Genomic_DNA"/>
</dbReference>
<organism evidence="2 3">
    <name type="scientific">Araneus ventricosus</name>
    <name type="common">Orbweaver spider</name>
    <name type="synonym">Epeira ventricosa</name>
    <dbReference type="NCBI Taxonomy" id="182803"/>
    <lineage>
        <taxon>Eukaryota</taxon>
        <taxon>Metazoa</taxon>
        <taxon>Ecdysozoa</taxon>
        <taxon>Arthropoda</taxon>
        <taxon>Chelicerata</taxon>
        <taxon>Arachnida</taxon>
        <taxon>Araneae</taxon>
        <taxon>Araneomorphae</taxon>
        <taxon>Entelegynae</taxon>
        <taxon>Araneoidea</taxon>
        <taxon>Araneidae</taxon>
        <taxon>Araneus</taxon>
    </lineage>
</organism>
<gene>
    <name evidence="2" type="ORF">AVEN_259151_1</name>
</gene>
<feature type="region of interest" description="Disordered" evidence="1">
    <location>
        <begin position="17"/>
        <end position="39"/>
    </location>
</feature>
<evidence type="ECO:0000256" key="1">
    <source>
        <dbReference type="SAM" id="MobiDB-lite"/>
    </source>
</evidence>
<sequence length="110" mass="12269">MTAAAIASSTEAGVLVDNQLATADPSRRCRESKAPPSLYPPGETSARLFIWRLLIRELVVPPVRSDRRSENLDILALLKIYPNPLSILREDLLIPNSAITPTTHRKRDNR</sequence>
<comment type="caution">
    <text evidence="2">The sequence shown here is derived from an EMBL/GenBank/DDBJ whole genome shotgun (WGS) entry which is preliminary data.</text>
</comment>
<name>A0A4Y2JQQ8_ARAVE</name>
<protein>
    <submittedName>
        <fullName evidence="2">Uncharacterized protein</fullName>
    </submittedName>
</protein>
<proteinExistence type="predicted"/>
<accession>A0A4Y2JQQ8</accession>